<dbReference type="EMBL" id="ACGK02000004">
    <property type="protein sequence ID" value="EGF22827.1"/>
    <property type="molecule type" value="Genomic_DNA"/>
</dbReference>
<sequence>MSVMELFLNRVELHGLIPPNVVRLNSETEIILNRERRKFMEIKRDYYLDKLIKK</sequence>
<organism evidence="1 2">
    <name type="scientific">Fannyhessea vaginae DSM 15829</name>
    <dbReference type="NCBI Taxonomy" id="525256"/>
    <lineage>
        <taxon>Bacteria</taxon>
        <taxon>Bacillati</taxon>
        <taxon>Actinomycetota</taxon>
        <taxon>Coriobacteriia</taxon>
        <taxon>Coriobacteriales</taxon>
        <taxon>Atopobiaceae</taxon>
        <taxon>Fannyhessea</taxon>
    </lineage>
</organism>
<dbReference type="Proteomes" id="UP000005947">
    <property type="component" value="Unassembled WGS sequence"/>
</dbReference>
<reference evidence="1 2" key="1">
    <citation type="submission" date="2011-02" db="EMBL/GenBank/DDBJ databases">
        <authorList>
            <person name="Muzny D."/>
            <person name="Qin X."/>
            <person name="Buhay C."/>
            <person name="Dugan-Rocha S."/>
            <person name="Ding Y."/>
            <person name="Chen G."/>
            <person name="Hawes A."/>
            <person name="Holder M."/>
            <person name="Jhangiani S."/>
            <person name="Johnson A."/>
            <person name="Khan Z."/>
            <person name="Li Z."/>
            <person name="Liu W."/>
            <person name="Liu X."/>
            <person name="Perez L."/>
            <person name="Shen H."/>
            <person name="Wang Q."/>
            <person name="Watt J."/>
            <person name="Xi L."/>
            <person name="Xin Y."/>
            <person name="Zhou J."/>
            <person name="Deng J."/>
            <person name="Jiang H."/>
            <person name="Liu Y."/>
            <person name="Qu J."/>
            <person name="Song X.-Z."/>
            <person name="Zhang L."/>
            <person name="Villasana D."/>
            <person name="Johnson A."/>
            <person name="Liu J."/>
            <person name="Liyanage D."/>
            <person name="Lorensuhewa L."/>
            <person name="Robinson T."/>
            <person name="Song A."/>
            <person name="Song B.-B."/>
            <person name="Dinh H."/>
            <person name="Thornton R."/>
            <person name="Coyle M."/>
            <person name="Francisco L."/>
            <person name="Jackson L."/>
            <person name="Javaid M."/>
            <person name="Korchina V."/>
            <person name="Kovar C."/>
            <person name="Mata R."/>
            <person name="Mathew T."/>
            <person name="Ngo R."/>
            <person name="Nguyen L."/>
            <person name="Nguyen N."/>
            <person name="Okwuonu G."/>
            <person name="Ongeri F."/>
            <person name="Pham C."/>
            <person name="Simmons D."/>
            <person name="Wilczek-Boney K."/>
            <person name="Hale W."/>
            <person name="Jakkamsetti A."/>
            <person name="Pham P."/>
            <person name="Ruth R."/>
            <person name="San Lucas F."/>
            <person name="Warren J."/>
            <person name="Zhang J."/>
            <person name="Zhao Z."/>
            <person name="Zhou C."/>
            <person name="Zhu D."/>
            <person name="Lee S."/>
            <person name="Bess C."/>
            <person name="Blankenburg K."/>
            <person name="Forbes L."/>
            <person name="Fu Q."/>
            <person name="Gubbala S."/>
            <person name="Hirani K."/>
            <person name="Jayaseelan J.C."/>
            <person name="Lara F."/>
            <person name="Munidasa M."/>
            <person name="Palculict T."/>
            <person name="Patil S."/>
            <person name="Pu L.-L."/>
            <person name="Saada N."/>
            <person name="Tang L."/>
            <person name="Weissenberger G."/>
            <person name="Zhu Y."/>
            <person name="Hemphill L."/>
            <person name="Shang Y."/>
            <person name="Youmans B."/>
            <person name="Ayvaz T."/>
            <person name="Ross M."/>
            <person name="Santibanez J."/>
            <person name="Aqrawi P."/>
            <person name="Gross S."/>
            <person name="Joshi V."/>
            <person name="Fowler G."/>
            <person name="Nazareth L."/>
            <person name="Reid J."/>
            <person name="Worley K."/>
            <person name="Petrosino J."/>
            <person name="Highlander S."/>
            <person name="Gibbs R."/>
        </authorList>
    </citation>
    <scope>NUCLEOTIDE SEQUENCE [LARGE SCALE GENOMIC DNA]</scope>
    <source>
        <strain evidence="1 2">DSM 15829</strain>
    </source>
</reference>
<evidence type="ECO:0000313" key="2">
    <source>
        <dbReference type="Proteomes" id="UP000005947"/>
    </source>
</evidence>
<protein>
    <submittedName>
        <fullName evidence="1">Uncharacterized protein</fullName>
    </submittedName>
</protein>
<comment type="caution">
    <text evidence="1">The sequence shown here is derived from an EMBL/GenBank/DDBJ whole genome shotgun (WGS) entry which is preliminary data.</text>
</comment>
<accession>F1T6K7</accession>
<dbReference type="AlphaFoldDB" id="F1T6K7"/>
<proteinExistence type="predicted"/>
<name>F1T6K7_9ACTN</name>
<keyword evidence="2" id="KW-1185">Reference proteome</keyword>
<evidence type="ECO:0000313" key="1">
    <source>
        <dbReference type="EMBL" id="EGF22827.1"/>
    </source>
</evidence>
<gene>
    <name evidence="1" type="ORF">HMPREF0091_11153</name>
</gene>